<evidence type="ECO:0000256" key="9">
    <source>
        <dbReference type="ARBA" id="ARBA00023163"/>
    </source>
</evidence>
<dbReference type="Gene3D" id="1.10.132.30">
    <property type="match status" value="1"/>
</dbReference>
<dbReference type="GO" id="GO:0003677">
    <property type="term" value="F:DNA binding"/>
    <property type="evidence" value="ECO:0007669"/>
    <property type="project" value="InterPro"/>
</dbReference>
<dbReference type="InterPro" id="IPR007083">
    <property type="entry name" value="RNA_pol_Rpb1_4"/>
</dbReference>
<dbReference type="EC" id="2.7.7.6" evidence="12"/>
<feature type="region of interest" description="Disordered" evidence="13">
    <location>
        <begin position="1380"/>
        <end position="1495"/>
    </location>
</feature>
<keyword evidence="7" id="KW-0862">Zinc</keyword>
<dbReference type="FunFam" id="4.10.860.120:FF:000006">
    <property type="entry name" value="DNA-directed RNA polymerase subunit"/>
    <property type="match status" value="1"/>
</dbReference>
<dbReference type="GO" id="GO:0003899">
    <property type="term" value="F:DNA-directed RNA polymerase activity"/>
    <property type="evidence" value="ECO:0007669"/>
    <property type="project" value="UniProtKB-EC"/>
</dbReference>
<evidence type="ECO:0000256" key="11">
    <source>
        <dbReference type="ARBA" id="ARBA00048552"/>
    </source>
</evidence>
<dbReference type="InterPro" id="IPR015699">
    <property type="entry name" value="DNA-dir_RNA_pol1_lsu_N"/>
</dbReference>
<dbReference type="Gene3D" id="4.10.860.120">
    <property type="entry name" value="RNA polymerase II, clamp domain"/>
    <property type="match status" value="1"/>
</dbReference>
<feature type="compositionally biased region" description="Acidic residues" evidence="13">
    <location>
        <begin position="1458"/>
        <end position="1482"/>
    </location>
</feature>
<feature type="domain" description="RNA polymerase N-terminal" evidence="14">
    <location>
        <begin position="399"/>
        <end position="726"/>
    </location>
</feature>
<evidence type="ECO:0000313" key="15">
    <source>
        <dbReference type="EMBL" id="OOQ90356.1"/>
    </source>
</evidence>
<evidence type="ECO:0000259" key="14">
    <source>
        <dbReference type="SMART" id="SM00663"/>
    </source>
</evidence>
<proteinExistence type="inferred from homology"/>
<feature type="compositionally biased region" description="Acidic residues" evidence="13">
    <location>
        <begin position="1415"/>
        <end position="1425"/>
    </location>
</feature>
<dbReference type="InterPro" id="IPR047107">
    <property type="entry name" value="DNA-dir_RNA_pol1_lsu_C"/>
</dbReference>
<comment type="function">
    <text evidence="12">DNA-dependent RNA polymerase catalyzes the transcription of DNA into RNA using the four ribonucleoside triphosphates as substrates.</text>
</comment>
<comment type="catalytic activity">
    <reaction evidence="11 12">
        <text>RNA(n) + a ribonucleoside 5'-triphosphate = RNA(n+1) + diphosphate</text>
        <dbReference type="Rhea" id="RHEA:21248"/>
        <dbReference type="Rhea" id="RHEA-COMP:14527"/>
        <dbReference type="Rhea" id="RHEA-COMP:17342"/>
        <dbReference type="ChEBI" id="CHEBI:33019"/>
        <dbReference type="ChEBI" id="CHEBI:61557"/>
        <dbReference type="ChEBI" id="CHEBI:140395"/>
        <dbReference type="EC" id="2.7.7.6"/>
    </reaction>
</comment>
<dbReference type="Gene3D" id="1.10.274.100">
    <property type="entry name" value="RNA polymerase Rpb1, domain 3"/>
    <property type="match status" value="1"/>
</dbReference>
<feature type="compositionally biased region" description="Acidic residues" evidence="13">
    <location>
        <begin position="193"/>
        <end position="204"/>
    </location>
</feature>
<dbReference type="FunFam" id="2.40.40.20:FF:000019">
    <property type="entry name" value="DNA-directed RNA polymerase II subunit RPB1"/>
    <property type="match status" value="1"/>
</dbReference>
<dbReference type="Gene3D" id="3.30.70.2850">
    <property type="match status" value="2"/>
</dbReference>
<keyword evidence="6" id="KW-0479">Metal-binding</keyword>
<keyword evidence="10" id="KW-0539">Nucleus</keyword>
<comment type="similarity">
    <text evidence="2 12">Belongs to the RNA polymerase beta' chain family.</text>
</comment>
<dbReference type="FunFam" id="1.10.132.30:FF:000005">
    <property type="entry name" value="DNA-directed RNA polymerase subunit"/>
    <property type="match status" value="1"/>
</dbReference>
<keyword evidence="3 12" id="KW-0240">DNA-directed RNA polymerase</keyword>
<comment type="caution">
    <text evidence="15">The sequence shown here is derived from an EMBL/GenBank/DDBJ whole genome shotgun (WGS) entry which is preliminary data.</text>
</comment>
<dbReference type="Pfam" id="PF00623">
    <property type="entry name" value="RNA_pol_Rpb1_2"/>
    <property type="match status" value="1"/>
</dbReference>
<reference evidence="16" key="1">
    <citation type="submission" date="2015-09" db="EMBL/GenBank/DDBJ databases">
        <authorList>
            <person name="Fill T.P."/>
            <person name="Baretta J.F."/>
            <person name="de Almeida L.G."/>
            <person name="Rocha M."/>
            <person name="de Souza D.H."/>
            <person name="Malavazi I."/>
            <person name="Cerdeira L.T."/>
            <person name="Hong H."/>
            <person name="Samborskyy M."/>
            <person name="de Vasconcelos A.T."/>
            <person name="Leadlay P."/>
            <person name="Rodrigues-Filho E."/>
        </authorList>
    </citation>
    <scope>NUCLEOTIDE SEQUENCE [LARGE SCALE GENOMIC DNA]</scope>
    <source>
        <strain evidence="16">LaBioMMi 136</strain>
    </source>
</reference>
<dbReference type="InterPro" id="IPR007066">
    <property type="entry name" value="RNA_pol_Rpb1_3"/>
</dbReference>
<evidence type="ECO:0000256" key="13">
    <source>
        <dbReference type="SAM" id="MobiDB-lite"/>
    </source>
</evidence>
<dbReference type="Proteomes" id="UP000190744">
    <property type="component" value="Unassembled WGS sequence"/>
</dbReference>
<keyword evidence="5 12" id="KW-0548">Nucleotidyltransferase</keyword>
<feature type="compositionally biased region" description="Basic and acidic residues" evidence="13">
    <location>
        <begin position="1483"/>
        <end position="1495"/>
    </location>
</feature>
<evidence type="ECO:0000256" key="7">
    <source>
        <dbReference type="ARBA" id="ARBA00022833"/>
    </source>
</evidence>
<dbReference type="CDD" id="cd01435">
    <property type="entry name" value="RNAP_I_RPA1_N"/>
    <property type="match status" value="1"/>
</dbReference>
<protein>
    <recommendedName>
        <fullName evidence="12">DNA-directed RNA polymerase subunit</fullName>
        <ecNumber evidence="12">2.7.7.6</ecNumber>
    </recommendedName>
</protein>
<evidence type="ECO:0000256" key="12">
    <source>
        <dbReference type="RuleBase" id="RU004279"/>
    </source>
</evidence>
<keyword evidence="9 12" id="KW-0804">Transcription</keyword>
<keyword evidence="4 12" id="KW-0808">Transferase</keyword>
<dbReference type="FunFam" id="1.10.274.100:FF:000006">
    <property type="entry name" value="DNA-directed RNA polymerase subunit"/>
    <property type="match status" value="1"/>
</dbReference>
<dbReference type="FunFam" id="3.30.1490.180:FF:000003">
    <property type="entry name" value="DNA-directed RNA polymerase subunit"/>
    <property type="match status" value="1"/>
</dbReference>
<evidence type="ECO:0000256" key="5">
    <source>
        <dbReference type="ARBA" id="ARBA00022695"/>
    </source>
</evidence>
<comment type="subcellular location">
    <subcellularLocation>
        <location evidence="1">Nucleus</location>
    </subcellularLocation>
</comment>
<dbReference type="InterPro" id="IPR042102">
    <property type="entry name" value="RNA_pol_Rpb1_3_sf"/>
</dbReference>
<dbReference type="InterPro" id="IPR000722">
    <property type="entry name" value="RNA_pol_asu"/>
</dbReference>
<dbReference type="SUPFAM" id="SSF64484">
    <property type="entry name" value="beta and beta-prime subunits of DNA dependent RNA-polymerase"/>
    <property type="match status" value="1"/>
</dbReference>
<feature type="region of interest" description="Disordered" evidence="13">
    <location>
        <begin position="185"/>
        <end position="207"/>
    </location>
</feature>
<sequence length="1710" mass="189669">MLKSFAVPHFAFEDLLRKPNSTSHRQRFLLLYELQFTMATFARPVASSIAGVEFTVYSDEEIKKLSVKRIHNTPTLDSFNNPVPGGLYDPAMGAWGDHVCTTCRQNSWSCTGHAGHIELPVPLYNVTFFDHIYRLLRAQCVYCHRLQMSRDQVNMYTCKLRLLQYGLTDEVAKVDAMGAVKGVKSKAAKATGDESEDEDDDPDSIMEKRNAYVNRSIKAAKKDGRLEGLMAGAKNPIAAEARRELVKTFLKDINSNRKCSNCSGISPSYRKDRYNKIFRKQLPEKSKLAMLHGGFQAPNTLILLDQEKKANAKENGTLANGVSEADSTVSEMHGAEEEILRGAAVTAQASQPGSTGQEFMPSSEVYAAMSLLFEKDGEVLQLVYNSRPVPKGAKIINADMFFIKSLLVPPNKYRPAAQQGPGEIMEAAQNTPFNNILKQTDVINQIKKEMQNESEKIMSRARNLSDLLQAIIALQDFVNGLIDRERTSVTGSAIAQLPNGIKQLLEKKEGLFRKNMMGKRVNFAARSVISPDPNLETNEIGVPMVFAKKLTFPEPVTNHNFWELKEAVINGPDKYPGAAAIENENGQVINLKFKSLDERTALANQLLAPSNWRLKGTRNKKVYRHLTTGDYVLMNRQPTLHKPSIMGHKARVLPNERTIRMHYANCNTYNADFDGDEMNMHFPQNELAQAEARMLADADHQYLVATSGKPLRGLIQDHISMGVWFTCRDSFFDEEDYHQLLYNCLRPENSHIVGDRIQLVEPAFRKPKFLWTGKQVITTILKNIKPENSGGLTLKGKSSTPGDRWGKGNEEDTVIFDDGEYLCGILDKKQLGPTAGGLIDAVHEVYGHTIAGKLMSILGRLLTRFLNMRAFTCGIDDLRLTKEGDRIRKEKLSTAAEMGRQVALKYVTLDQANVPDQDAELNRRLEDVLRDDDKQSGLDSVSNARSAKLSSEITSACLPAGLAKPFPWNQMQSMTISGAKGSGVNANLISCNLGQQVLEGRRVPVMISGKTLPSFRAFETHPIAGGYVSGRFLTGIKPQEYYFHAMAGREGLIDTAVKTSRSGYLQRCLIKGMEGLRAEYDSSVREASDGSIVQFLYGEDGLDITKQVHLKDFKFLAENHRSVSRQVQASHYRDLVNTEAMAWNKDAQKAVRKAHDLAAMDPALSKFHPGGNLGSTSEEFAQALKKFSSDNSEMFKDRKDDADVKINKKSFEALMNMKYMKSVIDPGEAVGIMAGQSVGEPSTQMTLNTFHLAGHSAKNVTLGIPRLREIVMTASATIMTPSMTLYPVKELSKEQGERFAKGLSKLSIAEVVDKVQIKERIGAGVGHAKAKVYDIEIDFFPAEEYINEYSIQIADISRALESKFIPRLVKLIRTELKKRNEDKTGTKTSTAQPEIGVSIGRVAEGPSGPDRAAEPADDDDEDDEDDAKRARGGQNRSNQVSYEGPDDDEQDIIRGQDEAEEEDEDEELGDASDDDSDDDSDDEKAQEQKLREENVKSKFSEITKFEFDMKKGTSCTIQLEYDIETPKLLLLPLVESTCHFAVIQQVVNLGSCVYVEGDEIKGEPPCIMTDGVNLLAMRDHQDAINPHSLYTNSIHDMLNLYGVEAARATIIREMDSVFKGHSISVDNRHLNLIGDVMTQSGGFKAFSRNGLVKDSTSPFARMSFETTVGALKDAVVERDFDNLKGPSSRIVVGRSGTVGTGAFDILAPVA</sequence>
<dbReference type="InterPro" id="IPR038120">
    <property type="entry name" value="Rpb1_funnel_sf"/>
</dbReference>
<dbReference type="GO" id="GO:0006351">
    <property type="term" value="P:DNA-templated transcription"/>
    <property type="evidence" value="ECO:0007669"/>
    <property type="project" value="InterPro"/>
</dbReference>
<gene>
    <name evidence="15" type="primary">rpa1</name>
    <name evidence="15" type="ORF">PEBR_04459</name>
</gene>
<dbReference type="InterPro" id="IPR045867">
    <property type="entry name" value="DNA-dir_RpoC_beta_prime"/>
</dbReference>
<keyword evidence="8" id="KW-0460">Magnesium</keyword>
<dbReference type="CDD" id="cd02735">
    <property type="entry name" value="RNAP_I_Rpa1_C"/>
    <property type="match status" value="1"/>
</dbReference>
<dbReference type="GO" id="GO:0046872">
    <property type="term" value="F:metal ion binding"/>
    <property type="evidence" value="ECO:0007669"/>
    <property type="project" value="UniProtKB-KW"/>
</dbReference>
<dbReference type="PANTHER" id="PTHR19376:SF11">
    <property type="entry name" value="DNA-DIRECTED RNA POLYMERASE I SUBUNIT RPA1"/>
    <property type="match status" value="1"/>
</dbReference>
<dbReference type="InterPro" id="IPR007081">
    <property type="entry name" value="RNA_pol_Rpb1_5"/>
</dbReference>
<dbReference type="Pfam" id="PF05000">
    <property type="entry name" value="RNA_pol_Rpb1_4"/>
    <property type="match status" value="1"/>
</dbReference>
<name>A0A1S9RY70_PENBI</name>
<dbReference type="EMBL" id="LJBN01000079">
    <property type="protein sequence ID" value="OOQ90356.1"/>
    <property type="molecule type" value="Genomic_DNA"/>
</dbReference>
<dbReference type="Pfam" id="PF04997">
    <property type="entry name" value="RNA_pol_Rpb1_1"/>
    <property type="match status" value="1"/>
</dbReference>
<evidence type="ECO:0000256" key="10">
    <source>
        <dbReference type="ARBA" id="ARBA00023242"/>
    </source>
</evidence>
<dbReference type="InterPro" id="IPR044893">
    <property type="entry name" value="RNA_pol_Rpb1_clamp_domain"/>
</dbReference>
<dbReference type="Pfam" id="PF04983">
    <property type="entry name" value="RNA_pol_Rpb1_3"/>
    <property type="match status" value="1"/>
</dbReference>
<dbReference type="GO" id="GO:0005736">
    <property type="term" value="C:RNA polymerase I complex"/>
    <property type="evidence" value="ECO:0007669"/>
    <property type="project" value="TreeGrafter"/>
</dbReference>
<dbReference type="SMART" id="SM00663">
    <property type="entry name" value="RPOLA_N"/>
    <property type="match status" value="1"/>
</dbReference>
<evidence type="ECO:0000256" key="3">
    <source>
        <dbReference type="ARBA" id="ARBA00022478"/>
    </source>
</evidence>
<dbReference type="PANTHER" id="PTHR19376">
    <property type="entry name" value="DNA-DIRECTED RNA POLYMERASE"/>
    <property type="match status" value="1"/>
</dbReference>
<dbReference type="Gene3D" id="3.30.1490.180">
    <property type="entry name" value="RNA polymerase ii"/>
    <property type="match status" value="1"/>
</dbReference>
<organism evidence="15 16">
    <name type="scientific">Penicillium brasilianum</name>
    <dbReference type="NCBI Taxonomy" id="104259"/>
    <lineage>
        <taxon>Eukaryota</taxon>
        <taxon>Fungi</taxon>
        <taxon>Dikarya</taxon>
        <taxon>Ascomycota</taxon>
        <taxon>Pezizomycotina</taxon>
        <taxon>Eurotiomycetes</taxon>
        <taxon>Eurotiomycetidae</taxon>
        <taxon>Eurotiales</taxon>
        <taxon>Aspergillaceae</taxon>
        <taxon>Penicillium</taxon>
    </lineage>
</organism>
<evidence type="ECO:0000256" key="6">
    <source>
        <dbReference type="ARBA" id="ARBA00022723"/>
    </source>
</evidence>
<accession>A0A1S9RY70</accession>
<evidence type="ECO:0000256" key="1">
    <source>
        <dbReference type="ARBA" id="ARBA00004123"/>
    </source>
</evidence>
<evidence type="ECO:0000256" key="4">
    <source>
        <dbReference type="ARBA" id="ARBA00022679"/>
    </source>
</evidence>
<dbReference type="InterPro" id="IPR007080">
    <property type="entry name" value="RNA_pol_Rpb1_1"/>
</dbReference>
<dbReference type="Pfam" id="PF04998">
    <property type="entry name" value="RNA_pol_Rpb1_5"/>
    <property type="match status" value="1"/>
</dbReference>
<dbReference type="Gene3D" id="1.10.357.120">
    <property type="match status" value="1"/>
</dbReference>
<dbReference type="Gene3D" id="1.10.150.390">
    <property type="match status" value="1"/>
</dbReference>
<evidence type="ECO:0000256" key="2">
    <source>
        <dbReference type="ARBA" id="ARBA00006460"/>
    </source>
</evidence>
<dbReference type="InterPro" id="IPR006592">
    <property type="entry name" value="RNA_pol_N"/>
</dbReference>
<evidence type="ECO:0000313" key="16">
    <source>
        <dbReference type="Proteomes" id="UP000190744"/>
    </source>
</evidence>
<dbReference type="Gene3D" id="2.40.40.20">
    <property type="match status" value="1"/>
</dbReference>
<evidence type="ECO:0000256" key="8">
    <source>
        <dbReference type="ARBA" id="ARBA00022842"/>
    </source>
</evidence>